<evidence type="ECO:0000256" key="1">
    <source>
        <dbReference type="SAM" id="Phobius"/>
    </source>
</evidence>
<feature type="transmembrane region" description="Helical" evidence="1">
    <location>
        <begin position="106"/>
        <end position="128"/>
    </location>
</feature>
<organism evidence="2 3">
    <name type="scientific">Candidatus Egerieimonas intestinavium</name>
    <dbReference type="NCBI Taxonomy" id="2840777"/>
    <lineage>
        <taxon>Bacteria</taxon>
        <taxon>Bacillati</taxon>
        <taxon>Bacillota</taxon>
        <taxon>Clostridia</taxon>
        <taxon>Lachnospirales</taxon>
        <taxon>Lachnospiraceae</taxon>
        <taxon>Lachnospiraceae incertae sedis</taxon>
        <taxon>Candidatus Egerieimonas</taxon>
    </lineage>
</organism>
<reference evidence="2" key="2">
    <citation type="journal article" date="2021" name="PeerJ">
        <title>Extensive microbial diversity within the chicken gut microbiome revealed by metagenomics and culture.</title>
        <authorList>
            <person name="Gilroy R."/>
            <person name="Ravi A."/>
            <person name="Getino M."/>
            <person name="Pursley I."/>
            <person name="Horton D.L."/>
            <person name="Alikhan N.F."/>
            <person name="Baker D."/>
            <person name="Gharbi K."/>
            <person name="Hall N."/>
            <person name="Watson M."/>
            <person name="Adriaenssens E.M."/>
            <person name="Foster-Nyarko E."/>
            <person name="Jarju S."/>
            <person name="Secka A."/>
            <person name="Antonio M."/>
            <person name="Oren A."/>
            <person name="Chaudhuri R.R."/>
            <person name="La Ragione R."/>
            <person name="Hildebrand F."/>
            <person name="Pallen M.J."/>
        </authorList>
    </citation>
    <scope>NUCLEOTIDE SEQUENCE</scope>
    <source>
        <strain evidence="2">ChiSxjej1B13-7041</strain>
    </source>
</reference>
<sequence length="278" mass="31040">MLKKLLKHEWKATWRNLTLLNGGIILLGILGRIMIPLVQNSRLTNISIFAIASVLCILFYIFAIFAVAIVTNVLLIGRFYRNMFTDEGYLMHTLPVTPGSHIISKLLVYMAWFVIDGFSLAASISILLSQSMQWGSFFGTLWDGIQAMGEVLGTPSVLVLFYLLLTLLAVMCSFVLCIYFSASVGNLFNSHKKLGAVLCYVGINMAVQFLQAMSLIFFNWDSLVVSVETRQAAGETVSYVSHVNGWPVLLSVLLFYLLLDALYFLGTQRILAKQLNLE</sequence>
<reference evidence="2" key="1">
    <citation type="submission" date="2020-10" db="EMBL/GenBank/DDBJ databases">
        <authorList>
            <person name="Gilroy R."/>
        </authorList>
    </citation>
    <scope>NUCLEOTIDE SEQUENCE</scope>
    <source>
        <strain evidence="2">ChiSxjej1B13-7041</strain>
    </source>
</reference>
<feature type="transmembrane region" description="Helical" evidence="1">
    <location>
        <begin position="12"/>
        <end position="35"/>
    </location>
</feature>
<feature type="transmembrane region" description="Helical" evidence="1">
    <location>
        <begin position="194"/>
        <end position="218"/>
    </location>
</feature>
<feature type="transmembrane region" description="Helical" evidence="1">
    <location>
        <begin position="159"/>
        <end position="182"/>
    </location>
</feature>
<evidence type="ECO:0000313" key="2">
    <source>
        <dbReference type="EMBL" id="HIR93531.1"/>
    </source>
</evidence>
<proteinExistence type="predicted"/>
<gene>
    <name evidence="2" type="ORF">IAB98_08965</name>
</gene>
<name>A0A9D1EKL6_9FIRM</name>
<dbReference type="EMBL" id="DVHU01000081">
    <property type="protein sequence ID" value="HIR93531.1"/>
    <property type="molecule type" value="Genomic_DNA"/>
</dbReference>
<dbReference type="AlphaFoldDB" id="A0A9D1EKL6"/>
<keyword evidence="1" id="KW-1133">Transmembrane helix</keyword>
<dbReference type="Proteomes" id="UP000886841">
    <property type="component" value="Unassembled WGS sequence"/>
</dbReference>
<protein>
    <submittedName>
        <fullName evidence="2">Uncharacterized protein</fullName>
    </submittedName>
</protein>
<evidence type="ECO:0000313" key="3">
    <source>
        <dbReference type="Proteomes" id="UP000886841"/>
    </source>
</evidence>
<feature type="transmembrane region" description="Helical" evidence="1">
    <location>
        <begin position="47"/>
        <end position="75"/>
    </location>
</feature>
<keyword evidence="1" id="KW-0472">Membrane</keyword>
<feature type="transmembrane region" description="Helical" evidence="1">
    <location>
        <begin position="246"/>
        <end position="265"/>
    </location>
</feature>
<accession>A0A9D1EKL6</accession>
<keyword evidence="1" id="KW-0812">Transmembrane</keyword>
<comment type="caution">
    <text evidence="2">The sequence shown here is derived from an EMBL/GenBank/DDBJ whole genome shotgun (WGS) entry which is preliminary data.</text>
</comment>